<dbReference type="KEGG" id="egl:EGR_11134"/>
<name>W6TYZ9_ECHGR</name>
<organism evidence="1 2">
    <name type="scientific">Echinococcus granulosus</name>
    <name type="common">Hydatid tapeworm</name>
    <dbReference type="NCBI Taxonomy" id="6210"/>
    <lineage>
        <taxon>Eukaryota</taxon>
        <taxon>Metazoa</taxon>
        <taxon>Spiralia</taxon>
        <taxon>Lophotrochozoa</taxon>
        <taxon>Platyhelminthes</taxon>
        <taxon>Cestoda</taxon>
        <taxon>Eucestoda</taxon>
        <taxon>Cyclophyllidea</taxon>
        <taxon>Taeniidae</taxon>
        <taxon>Echinococcus</taxon>
        <taxon>Echinococcus granulosus group</taxon>
    </lineage>
</organism>
<dbReference type="RefSeq" id="XP_024345206.1">
    <property type="nucleotide sequence ID" value="XM_024500381.1"/>
</dbReference>
<keyword evidence="2" id="KW-1185">Reference proteome</keyword>
<dbReference type="Proteomes" id="UP000019149">
    <property type="component" value="Unassembled WGS sequence"/>
</dbReference>
<dbReference type="OrthoDB" id="10427608at2759"/>
<dbReference type="EMBL" id="APAU02000402">
    <property type="protein sequence ID" value="EUB54010.1"/>
    <property type="molecule type" value="Genomic_DNA"/>
</dbReference>
<reference evidence="1 2" key="1">
    <citation type="journal article" date="2013" name="Nat. Genet.">
        <title>The genome of the hydatid tapeworm Echinococcus granulosus.</title>
        <authorList>
            <person name="Zheng H."/>
            <person name="Zhang W."/>
            <person name="Zhang L."/>
            <person name="Zhang Z."/>
            <person name="Li J."/>
            <person name="Lu G."/>
            <person name="Zhu Y."/>
            <person name="Wang Y."/>
            <person name="Huang Y."/>
            <person name="Liu J."/>
            <person name="Kang H."/>
            <person name="Chen J."/>
            <person name="Wang L."/>
            <person name="Chen A."/>
            <person name="Yu S."/>
            <person name="Gao Z."/>
            <person name="Jin L."/>
            <person name="Gu W."/>
            <person name="Wang Z."/>
            <person name="Zhao L."/>
            <person name="Shi B."/>
            <person name="Wen H."/>
            <person name="Lin R."/>
            <person name="Jones M.K."/>
            <person name="Brejova B."/>
            <person name="Vinar T."/>
            <person name="Zhao G."/>
            <person name="McManus D.P."/>
            <person name="Chen Z."/>
            <person name="Zhou Y."/>
            <person name="Wang S."/>
        </authorList>
    </citation>
    <scope>NUCLEOTIDE SEQUENCE [LARGE SCALE GENOMIC DNA]</scope>
</reference>
<proteinExistence type="predicted"/>
<dbReference type="GeneID" id="36346847"/>
<sequence length="108" mass="11451">MQAVENAISNPLTSSTLIVDRGTRRGLRGRFYTNADATTVASATHAGNGSPKCCSADGHSTAHPPDSISICALDFAFCETQWEGSALPHLFYQDGSMEGEDTKRIGCV</sequence>
<gene>
    <name evidence="1" type="ORF">EGR_11134</name>
</gene>
<dbReference type="CTD" id="36346847"/>
<evidence type="ECO:0000313" key="2">
    <source>
        <dbReference type="Proteomes" id="UP000019149"/>
    </source>
</evidence>
<dbReference type="AlphaFoldDB" id="W6TYZ9"/>
<evidence type="ECO:0000313" key="1">
    <source>
        <dbReference type="EMBL" id="EUB54010.1"/>
    </source>
</evidence>
<protein>
    <submittedName>
        <fullName evidence="1">Uncharacterized protein</fullName>
    </submittedName>
</protein>
<comment type="caution">
    <text evidence="1">The sequence shown here is derived from an EMBL/GenBank/DDBJ whole genome shotgun (WGS) entry which is preliminary data.</text>
</comment>
<accession>W6TYZ9</accession>